<dbReference type="CDD" id="cd01300">
    <property type="entry name" value="YtcJ_like"/>
    <property type="match status" value="1"/>
</dbReference>
<evidence type="ECO:0000256" key="8">
    <source>
        <dbReference type="PROSITE-ProRule" id="PRU00175"/>
    </source>
</evidence>
<feature type="region of interest" description="Disordered" evidence="9">
    <location>
        <begin position="44"/>
        <end position="92"/>
    </location>
</feature>
<reference evidence="11" key="2">
    <citation type="submission" date="2020-04" db="EMBL/GenBank/DDBJ databases">
        <authorList>
            <person name="Santos R.A.C."/>
            <person name="Steenwyk J.L."/>
            <person name="Rivero-Menendez O."/>
            <person name="Mead M.E."/>
            <person name="Silva L.P."/>
            <person name="Bastos R.W."/>
            <person name="Alastruey-Izquierdo A."/>
            <person name="Goldman G.H."/>
            <person name="Rokas A."/>
        </authorList>
    </citation>
    <scope>NUCLEOTIDE SEQUENCE</scope>
    <source>
        <strain evidence="11">CNM-CM6805</strain>
    </source>
</reference>
<evidence type="ECO:0000256" key="6">
    <source>
        <dbReference type="ARBA" id="ARBA00022786"/>
    </source>
</evidence>
<evidence type="ECO:0000313" key="12">
    <source>
        <dbReference type="Proteomes" id="UP000653565"/>
    </source>
</evidence>
<dbReference type="FunFam" id="3.30.40.10:FF:000127">
    <property type="entry name" value="E3 ubiquitin-protein ligase RNF181"/>
    <property type="match status" value="1"/>
</dbReference>
<dbReference type="EC" id="2.3.2.27" evidence="2"/>
<dbReference type="InterPro" id="IPR013108">
    <property type="entry name" value="Amidohydro_3"/>
</dbReference>
<dbReference type="PANTHER" id="PTHR22642:SF20">
    <property type="entry name" value="AMIDOHYDROLASE 3 DOMAIN-CONTAINING PROTEIN"/>
    <property type="match status" value="1"/>
</dbReference>
<dbReference type="OrthoDB" id="3501663at2759"/>
<comment type="caution">
    <text evidence="11">The sequence shown here is derived from an EMBL/GenBank/DDBJ whole genome shotgun (WGS) entry which is preliminary data.</text>
</comment>
<dbReference type="InterPro" id="IPR032466">
    <property type="entry name" value="Metal_Hydrolase"/>
</dbReference>
<dbReference type="InterPro" id="IPR011059">
    <property type="entry name" value="Metal-dep_hydrolase_composite"/>
</dbReference>
<evidence type="ECO:0000259" key="10">
    <source>
        <dbReference type="PROSITE" id="PS50089"/>
    </source>
</evidence>
<name>A0A8H4M869_9EURO</name>
<dbReference type="InterPro" id="IPR013083">
    <property type="entry name" value="Znf_RING/FYVE/PHD"/>
</dbReference>
<comment type="catalytic activity">
    <reaction evidence="1">
        <text>S-ubiquitinyl-[E2 ubiquitin-conjugating enzyme]-L-cysteine + [acceptor protein]-L-lysine = [E2 ubiquitin-conjugating enzyme]-L-cysteine + N(6)-ubiquitinyl-[acceptor protein]-L-lysine.</text>
        <dbReference type="EC" id="2.3.2.27"/>
    </reaction>
</comment>
<dbReference type="CDD" id="cd16454">
    <property type="entry name" value="RING-H2_PA-TM-RING"/>
    <property type="match status" value="1"/>
</dbReference>
<keyword evidence="5 8" id="KW-0863">Zinc-finger</keyword>
<dbReference type="Proteomes" id="UP000653565">
    <property type="component" value="Unassembled WGS sequence"/>
</dbReference>
<feature type="region of interest" description="Disordered" evidence="9">
    <location>
        <begin position="159"/>
        <end position="210"/>
    </location>
</feature>
<gene>
    <name evidence="11" type="ORF">CNMCM6805_009775</name>
</gene>
<dbReference type="PANTHER" id="PTHR22642">
    <property type="entry name" value="IMIDAZOLONEPROPIONASE"/>
    <property type="match status" value="1"/>
</dbReference>
<dbReference type="GO" id="GO:0016567">
    <property type="term" value="P:protein ubiquitination"/>
    <property type="evidence" value="ECO:0007669"/>
    <property type="project" value="UniProtKB-ARBA"/>
</dbReference>
<keyword evidence="4" id="KW-0479">Metal-binding</keyword>
<keyword evidence="7" id="KW-0862">Zinc</keyword>
<dbReference type="AlphaFoldDB" id="A0A8H4M869"/>
<dbReference type="SUPFAM" id="SSF57850">
    <property type="entry name" value="RING/U-box"/>
    <property type="match status" value="1"/>
</dbReference>
<feature type="domain" description="RING-type" evidence="10">
    <location>
        <begin position="315"/>
        <end position="356"/>
    </location>
</feature>
<evidence type="ECO:0000256" key="1">
    <source>
        <dbReference type="ARBA" id="ARBA00000900"/>
    </source>
</evidence>
<reference evidence="11" key="1">
    <citation type="journal article" date="2020" name="bioRxiv">
        <title>Genomic and phenotypic heterogeneity of clinical isolates of the human pathogens Aspergillus fumigatus, Aspergillus lentulus and Aspergillus fumigatiaffinis.</title>
        <authorList>
            <person name="dos Santos R.A.C."/>
            <person name="Steenwyk J.L."/>
            <person name="Rivero-Menendez O."/>
            <person name="Mead M.E."/>
            <person name="Silva L.P."/>
            <person name="Bastos R.W."/>
            <person name="Alastruey-Izquierdo A."/>
            <person name="Goldman G.H."/>
            <person name="Rokas A."/>
        </authorList>
    </citation>
    <scope>NUCLEOTIDE SEQUENCE</scope>
    <source>
        <strain evidence="11">CNM-CM6805</strain>
    </source>
</reference>
<keyword evidence="6" id="KW-0833">Ubl conjugation pathway</keyword>
<dbReference type="EMBL" id="JAAAPX010000088">
    <property type="protein sequence ID" value="KAF4232645.1"/>
    <property type="molecule type" value="Genomic_DNA"/>
</dbReference>
<dbReference type="SMART" id="SM00184">
    <property type="entry name" value="RING"/>
    <property type="match status" value="1"/>
</dbReference>
<feature type="compositionally biased region" description="Polar residues" evidence="9">
    <location>
        <begin position="419"/>
        <end position="437"/>
    </location>
</feature>
<proteinExistence type="predicted"/>
<evidence type="ECO:0000256" key="4">
    <source>
        <dbReference type="ARBA" id="ARBA00022723"/>
    </source>
</evidence>
<evidence type="ECO:0000256" key="9">
    <source>
        <dbReference type="SAM" id="MobiDB-lite"/>
    </source>
</evidence>
<keyword evidence="3" id="KW-0808">Transferase</keyword>
<evidence type="ECO:0000256" key="7">
    <source>
        <dbReference type="ARBA" id="ARBA00022833"/>
    </source>
</evidence>
<feature type="compositionally biased region" description="Low complexity" evidence="9">
    <location>
        <begin position="161"/>
        <end position="170"/>
    </location>
</feature>
<dbReference type="Gene3D" id="3.20.20.140">
    <property type="entry name" value="Metal-dependent hydrolases"/>
    <property type="match status" value="1"/>
</dbReference>
<dbReference type="Gene3D" id="2.30.40.10">
    <property type="entry name" value="Urease, subunit C, domain 1"/>
    <property type="match status" value="1"/>
</dbReference>
<dbReference type="Pfam" id="PF07969">
    <property type="entry name" value="Amidohydro_3"/>
    <property type="match status" value="1"/>
</dbReference>
<accession>A0A8H4M869</accession>
<organism evidence="11 12">
    <name type="scientific">Aspergillus fumigatiaffinis</name>
    <dbReference type="NCBI Taxonomy" id="340414"/>
    <lineage>
        <taxon>Eukaryota</taxon>
        <taxon>Fungi</taxon>
        <taxon>Dikarya</taxon>
        <taxon>Ascomycota</taxon>
        <taxon>Pezizomycotina</taxon>
        <taxon>Eurotiomycetes</taxon>
        <taxon>Eurotiomycetidae</taxon>
        <taxon>Eurotiales</taxon>
        <taxon>Aspergillaceae</taxon>
        <taxon>Aspergillus</taxon>
        <taxon>Aspergillus subgen. Fumigati</taxon>
    </lineage>
</organism>
<protein>
    <recommendedName>
        <fullName evidence="2">RING-type E3 ubiquitin transferase</fullName>
        <ecNumber evidence="2">2.3.2.27</ecNumber>
    </recommendedName>
</protein>
<feature type="compositionally biased region" description="Basic and acidic residues" evidence="9">
    <location>
        <begin position="183"/>
        <end position="193"/>
    </location>
</feature>
<keyword evidence="12" id="KW-1185">Reference proteome</keyword>
<dbReference type="GO" id="GO:0016810">
    <property type="term" value="F:hydrolase activity, acting on carbon-nitrogen (but not peptide) bonds"/>
    <property type="evidence" value="ECO:0007669"/>
    <property type="project" value="InterPro"/>
</dbReference>
<evidence type="ECO:0000256" key="5">
    <source>
        <dbReference type="ARBA" id="ARBA00022771"/>
    </source>
</evidence>
<evidence type="ECO:0000313" key="11">
    <source>
        <dbReference type="EMBL" id="KAF4232645.1"/>
    </source>
</evidence>
<evidence type="ECO:0000256" key="3">
    <source>
        <dbReference type="ARBA" id="ARBA00022679"/>
    </source>
</evidence>
<feature type="region of interest" description="Disordered" evidence="9">
    <location>
        <begin position="363"/>
        <end position="443"/>
    </location>
</feature>
<dbReference type="PROSITE" id="PS50089">
    <property type="entry name" value="ZF_RING_2"/>
    <property type="match status" value="1"/>
</dbReference>
<evidence type="ECO:0000256" key="2">
    <source>
        <dbReference type="ARBA" id="ARBA00012483"/>
    </source>
</evidence>
<dbReference type="Gene3D" id="3.10.310.70">
    <property type="match status" value="1"/>
</dbReference>
<sequence length="1006" mass="108565">MDNVAMANAGDRMFCHACGGVWLKNAANGLDCPHCQSDFTEIIEIPPDTEDPSSRPTNDSPPREENNRPNVNPWADHNPWANEEDYGGDDNAWRPGFSHRTYRSPDGRFTFTTTTTTLGGGGFRIGRSTDQREMPIDPLIPVVRSLDTIFHGLADTYRHGQNQNQNQNQNRNAPGQGNETDADEHRVRSESPEFRATGRLFARDADGPQPMAPPLGTLGDILELFRADFGGGTAGGGVRVMTGPNPLAMLSTLLNFDRHGDAVYSQEELDRVISQLIDQNINRTGAPPAPQSAIQALPKKKVDEEMLGSDGKAECSICMEQVGLGTEVTVLHCKHWFHYPCIEAWLSQHNTCPHCRRGIDIPQAEGTRQDPVIINDSPEPTSPERRRSSGPAQHSGQAPPTWGEHPSWNTPESNEHNRGQSSHNEGNEYNQGQSGHNEGSGNGGFAGFLSSNVIITVIPHNMKTVFTNGLVVRGNGCSQSEPVLGCMVVEDDKIAYIGAESDEPVAQAKQAPGVEIVDLHRRTIIPGFIDGHMHLLLFGAGLSKIDLGHCKSLADIRATIKTAAAQRPHAPRLFCRGWMHSMTDGQALASMLDDLDPRPIFIDSKDLHSAWCNTAALRELGVADMPDPAGGVIHRGEDGQPSGLLSEAAAVNIVWPHVARVATGEEKMGFVRSAVRAYNAAGYTGVVEMATDENVWGTMLALRQTEQVSLRLAAHWIITPAATVDECLAQVDRAIELHAVYNATSSPDFRIAGIKIICDGVVDACTAALLTPYAAAATADGDGQVNCEPLWPADMLRAVVAKADAAGLQCALHAIGDATVRLAIDTLAAVGTPGRRHRIEHLELTAPEDAARLGQLGITASVQPVHADPAILRAWPRLLGEERCARAFAYAEFAARRAPLAIGTDSPTAPHLPLRNLYTATTRRSAREPESTATVNPQFKLSLLQAVSAATAGSAYSCFADGFTGSLEVGKKAGFAVVEMEWEAEKLLEASVCETYFDGRRVYSRT</sequence>
<dbReference type="SUPFAM" id="SSF51338">
    <property type="entry name" value="Composite domain of metallo-dependent hydrolases"/>
    <property type="match status" value="1"/>
</dbReference>
<dbReference type="Gene3D" id="3.30.40.10">
    <property type="entry name" value="Zinc/RING finger domain, C3HC4 (zinc finger)"/>
    <property type="match status" value="1"/>
</dbReference>
<dbReference type="Pfam" id="PF13639">
    <property type="entry name" value="zf-RING_2"/>
    <property type="match status" value="1"/>
</dbReference>
<dbReference type="GO" id="GO:0061630">
    <property type="term" value="F:ubiquitin protein ligase activity"/>
    <property type="evidence" value="ECO:0007669"/>
    <property type="project" value="UniProtKB-EC"/>
</dbReference>
<dbReference type="SUPFAM" id="SSF51556">
    <property type="entry name" value="Metallo-dependent hydrolases"/>
    <property type="match status" value="1"/>
</dbReference>
<dbReference type="InterPro" id="IPR033932">
    <property type="entry name" value="YtcJ-like"/>
</dbReference>
<dbReference type="GO" id="GO:0008270">
    <property type="term" value="F:zinc ion binding"/>
    <property type="evidence" value="ECO:0007669"/>
    <property type="project" value="UniProtKB-KW"/>
</dbReference>
<dbReference type="InterPro" id="IPR001841">
    <property type="entry name" value="Znf_RING"/>
</dbReference>